<dbReference type="InterPro" id="IPR050877">
    <property type="entry name" value="EMX-VAX-Noto_Homeobox_TFs"/>
</dbReference>
<feature type="region of interest" description="Disordered" evidence="7">
    <location>
        <begin position="119"/>
        <end position="184"/>
    </location>
</feature>
<evidence type="ECO:0000256" key="3">
    <source>
        <dbReference type="ARBA" id="ARBA00023155"/>
    </source>
</evidence>
<feature type="DNA-binding region" description="Homeobox" evidence="5">
    <location>
        <begin position="312"/>
        <end position="371"/>
    </location>
</feature>
<evidence type="ECO:0000256" key="4">
    <source>
        <dbReference type="ARBA" id="ARBA00023242"/>
    </source>
</evidence>
<feature type="region of interest" description="Disordered" evidence="7">
    <location>
        <begin position="27"/>
        <end position="68"/>
    </location>
</feature>
<accession>A0A3S0Z588</accession>
<dbReference type="GO" id="GO:0000981">
    <property type="term" value="F:DNA-binding transcription factor activity, RNA polymerase II-specific"/>
    <property type="evidence" value="ECO:0007669"/>
    <property type="project" value="InterPro"/>
</dbReference>
<dbReference type="PANTHER" id="PTHR24339:SF28">
    <property type="entry name" value="E5-RELATED"/>
    <property type="match status" value="1"/>
</dbReference>
<dbReference type="Proteomes" id="UP000271974">
    <property type="component" value="Unassembled WGS sequence"/>
</dbReference>
<dbReference type="GO" id="GO:0005634">
    <property type="term" value="C:nucleus"/>
    <property type="evidence" value="ECO:0007669"/>
    <property type="project" value="UniProtKB-SubCell"/>
</dbReference>
<proteinExistence type="predicted"/>
<dbReference type="PROSITE" id="PS50071">
    <property type="entry name" value="HOMEOBOX_2"/>
    <property type="match status" value="1"/>
</dbReference>
<feature type="compositionally biased region" description="Acidic residues" evidence="7">
    <location>
        <begin position="404"/>
        <end position="425"/>
    </location>
</feature>
<dbReference type="Pfam" id="PF00046">
    <property type="entry name" value="Homeodomain"/>
    <property type="match status" value="1"/>
</dbReference>
<dbReference type="SUPFAM" id="SSF46689">
    <property type="entry name" value="Homeodomain-like"/>
    <property type="match status" value="1"/>
</dbReference>
<sequence>ILHRLAAGQDRAPVRLAPAADVCRGLPSHRDIHPVQTAGLRLMPPSHREERSKEDRHRERERDREREALREKEILQMKERESRDRERQLEMLRERDLVMESMREMRELREREMARERELRDFRDMRDGPGSNPVLHPGLLRPSPRSSVSPPSPRAEKSLTPESENRLSSNGSSTGPGAHMGVPSAQWAGEDFKHLLNNLSGHHGQLESGGLYQPLRVCNRTLASMAAVAAAAGIPGAPGAGHGPPGGPLGVGAMGPQFGQLPINPLLYNIPRELSNPHHPLLAARYPGLMHHRYPMGPPPGPMFYPFPRHKPKRNRTAFSPSQLLQLEQAFEKNHYVVGQERKGLAAKLQLTETQVKVWFQNRRTKHKRMKAEEDGSSCSQSDGNDGEGEKHGDGGDLTTYMEHDEEDEPCSEEDDEELSVTEDC</sequence>
<dbReference type="FunFam" id="1.10.10.60:FF:000081">
    <property type="entry name" value="Empty spiracles homeobox 2"/>
    <property type="match status" value="1"/>
</dbReference>
<dbReference type="EMBL" id="RQTK01001293">
    <property type="protein sequence ID" value="RUS70972.1"/>
    <property type="molecule type" value="Genomic_DNA"/>
</dbReference>
<protein>
    <recommendedName>
        <fullName evidence="8">Homeobox domain-containing protein</fullName>
    </recommendedName>
</protein>
<comment type="subcellular location">
    <subcellularLocation>
        <location evidence="1 5 6">Nucleus</location>
    </subcellularLocation>
</comment>
<keyword evidence="2 5" id="KW-0238">DNA-binding</keyword>
<evidence type="ECO:0000313" key="9">
    <source>
        <dbReference type="EMBL" id="RUS70972.1"/>
    </source>
</evidence>
<reference evidence="9 10" key="1">
    <citation type="submission" date="2019-01" db="EMBL/GenBank/DDBJ databases">
        <title>A draft genome assembly of the solar-powered sea slug Elysia chlorotica.</title>
        <authorList>
            <person name="Cai H."/>
            <person name="Li Q."/>
            <person name="Fang X."/>
            <person name="Li J."/>
            <person name="Curtis N.E."/>
            <person name="Altenburger A."/>
            <person name="Shibata T."/>
            <person name="Feng M."/>
            <person name="Maeda T."/>
            <person name="Schwartz J.A."/>
            <person name="Shigenobu S."/>
            <person name="Lundholm N."/>
            <person name="Nishiyama T."/>
            <person name="Yang H."/>
            <person name="Hasebe M."/>
            <person name="Li S."/>
            <person name="Pierce S.K."/>
            <person name="Wang J."/>
        </authorList>
    </citation>
    <scope>NUCLEOTIDE SEQUENCE [LARGE SCALE GENOMIC DNA]</scope>
    <source>
        <strain evidence="9">EC2010</strain>
        <tissue evidence="9">Whole organism of an adult</tissue>
    </source>
</reference>
<feature type="compositionally biased region" description="Basic and acidic residues" evidence="7">
    <location>
        <begin position="154"/>
        <end position="165"/>
    </location>
</feature>
<gene>
    <name evidence="9" type="ORF">EGW08_021266</name>
</gene>
<dbReference type="Gene3D" id="1.10.10.60">
    <property type="entry name" value="Homeodomain-like"/>
    <property type="match status" value="1"/>
</dbReference>
<keyword evidence="3 5" id="KW-0371">Homeobox</keyword>
<feature type="non-terminal residue" evidence="9">
    <location>
        <position position="1"/>
    </location>
</feature>
<evidence type="ECO:0000256" key="6">
    <source>
        <dbReference type="RuleBase" id="RU000682"/>
    </source>
</evidence>
<feature type="domain" description="Homeobox" evidence="8">
    <location>
        <begin position="310"/>
        <end position="370"/>
    </location>
</feature>
<keyword evidence="4 5" id="KW-0539">Nucleus</keyword>
<dbReference type="SMART" id="SM00389">
    <property type="entry name" value="HOX"/>
    <property type="match status" value="1"/>
</dbReference>
<evidence type="ECO:0000313" key="10">
    <source>
        <dbReference type="Proteomes" id="UP000271974"/>
    </source>
</evidence>
<dbReference type="InterPro" id="IPR009057">
    <property type="entry name" value="Homeodomain-like_sf"/>
</dbReference>
<keyword evidence="10" id="KW-1185">Reference proteome</keyword>
<dbReference type="OrthoDB" id="6159439at2759"/>
<dbReference type="CDD" id="cd00086">
    <property type="entry name" value="homeodomain"/>
    <property type="match status" value="1"/>
</dbReference>
<dbReference type="GO" id="GO:0000978">
    <property type="term" value="F:RNA polymerase II cis-regulatory region sequence-specific DNA binding"/>
    <property type="evidence" value="ECO:0007669"/>
    <property type="project" value="TreeGrafter"/>
</dbReference>
<evidence type="ECO:0000256" key="1">
    <source>
        <dbReference type="ARBA" id="ARBA00004123"/>
    </source>
</evidence>
<evidence type="ECO:0000259" key="8">
    <source>
        <dbReference type="PROSITE" id="PS50071"/>
    </source>
</evidence>
<organism evidence="9 10">
    <name type="scientific">Elysia chlorotica</name>
    <name type="common">Eastern emerald elysia</name>
    <name type="synonym">Sea slug</name>
    <dbReference type="NCBI Taxonomy" id="188477"/>
    <lineage>
        <taxon>Eukaryota</taxon>
        <taxon>Metazoa</taxon>
        <taxon>Spiralia</taxon>
        <taxon>Lophotrochozoa</taxon>
        <taxon>Mollusca</taxon>
        <taxon>Gastropoda</taxon>
        <taxon>Heterobranchia</taxon>
        <taxon>Euthyneura</taxon>
        <taxon>Panpulmonata</taxon>
        <taxon>Sacoglossa</taxon>
        <taxon>Placobranchoidea</taxon>
        <taxon>Plakobranchidae</taxon>
        <taxon>Elysia</taxon>
    </lineage>
</organism>
<comment type="caution">
    <text evidence="9">The sequence shown here is derived from an EMBL/GenBank/DDBJ whole genome shotgun (WGS) entry which is preliminary data.</text>
</comment>
<feature type="region of interest" description="Disordered" evidence="7">
    <location>
        <begin position="364"/>
        <end position="425"/>
    </location>
</feature>
<dbReference type="InterPro" id="IPR017970">
    <property type="entry name" value="Homeobox_CS"/>
</dbReference>
<evidence type="ECO:0000256" key="7">
    <source>
        <dbReference type="SAM" id="MobiDB-lite"/>
    </source>
</evidence>
<dbReference type="STRING" id="188477.A0A3S0Z588"/>
<feature type="compositionally biased region" description="Polar residues" evidence="7">
    <location>
        <begin position="166"/>
        <end position="175"/>
    </location>
</feature>
<dbReference type="AlphaFoldDB" id="A0A3S0Z588"/>
<dbReference type="InterPro" id="IPR001356">
    <property type="entry name" value="HD"/>
</dbReference>
<dbReference type="PROSITE" id="PS00027">
    <property type="entry name" value="HOMEOBOX_1"/>
    <property type="match status" value="1"/>
</dbReference>
<name>A0A3S0Z588_ELYCH</name>
<evidence type="ECO:0000256" key="2">
    <source>
        <dbReference type="ARBA" id="ARBA00023125"/>
    </source>
</evidence>
<feature type="compositionally biased region" description="Basic and acidic residues" evidence="7">
    <location>
        <begin position="46"/>
        <end position="68"/>
    </location>
</feature>
<evidence type="ECO:0000256" key="5">
    <source>
        <dbReference type="PROSITE-ProRule" id="PRU00108"/>
    </source>
</evidence>
<dbReference type="PANTHER" id="PTHR24339">
    <property type="entry name" value="HOMEOBOX PROTEIN EMX-RELATED"/>
    <property type="match status" value="1"/>
</dbReference>